<keyword evidence="2" id="KW-1185">Reference proteome</keyword>
<comment type="caution">
    <text evidence="1">The sequence shown here is derived from an EMBL/GenBank/DDBJ whole genome shotgun (WGS) entry which is preliminary data.</text>
</comment>
<name>A0A3R6MPF1_9BACT</name>
<reference evidence="1 2" key="1">
    <citation type="submission" date="2018-08" db="EMBL/GenBank/DDBJ databases">
        <title>A genome reference for cultivated species of the human gut microbiota.</title>
        <authorList>
            <person name="Zou Y."/>
            <person name="Xue W."/>
            <person name="Luo G."/>
        </authorList>
    </citation>
    <scope>NUCLEOTIDE SEQUENCE [LARGE SCALE GENOMIC DNA]</scope>
    <source>
        <strain evidence="1 2">AF42-9</strain>
    </source>
</reference>
<dbReference type="AlphaFoldDB" id="A0A3R6MPF1"/>
<protein>
    <submittedName>
        <fullName evidence="1">Uncharacterized protein</fullName>
    </submittedName>
</protein>
<evidence type="ECO:0000313" key="1">
    <source>
        <dbReference type="EMBL" id="RHK53267.1"/>
    </source>
</evidence>
<dbReference type="Proteomes" id="UP000286598">
    <property type="component" value="Unassembled WGS sequence"/>
</dbReference>
<dbReference type="RefSeq" id="WP_118354360.1">
    <property type="nucleotide sequence ID" value="NZ_CAUBHC010000009.1"/>
</dbReference>
<evidence type="ECO:0000313" key="2">
    <source>
        <dbReference type="Proteomes" id="UP000286598"/>
    </source>
</evidence>
<accession>A0A3R6MPF1</accession>
<proteinExistence type="predicted"/>
<dbReference type="EMBL" id="QRNO01000001">
    <property type="protein sequence ID" value="RHK53267.1"/>
    <property type="molecule type" value="Genomic_DNA"/>
</dbReference>
<organism evidence="1 2">
    <name type="scientific">Leyella stercorea</name>
    <dbReference type="NCBI Taxonomy" id="363265"/>
    <lineage>
        <taxon>Bacteria</taxon>
        <taxon>Pseudomonadati</taxon>
        <taxon>Bacteroidota</taxon>
        <taxon>Bacteroidia</taxon>
        <taxon>Bacteroidales</taxon>
        <taxon>Prevotellaceae</taxon>
        <taxon>Leyella</taxon>
    </lineage>
</organism>
<sequence>MQTTIVQQKYDMFIKRCQSMPKVAKVVIEWKDDNMQHDYLISLDDNWVDDLPYPYRKTEIGNLTEEEIFYHVDNIQGLYDLISSNAEDFKILDIIDFY</sequence>
<gene>
    <name evidence="1" type="ORF">DW060_00040</name>
</gene>